<proteinExistence type="predicted"/>
<evidence type="ECO:0000313" key="1">
    <source>
        <dbReference type="EMBL" id="KAL1511644.1"/>
    </source>
</evidence>
<gene>
    <name evidence="1" type="ORF">AB1Y20_004936</name>
</gene>
<keyword evidence="2" id="KW-1185">Reference proteome</keyword>
<dbReference type="Proteomes" id="UP001515480">
    <property type="component" value="Unassembled WGS sequence"/>
</dbReference>
<name>A0AB34J2R2_PRYPA</name>
<dbReference type="EMBL" id="JBGBPQ010000013">
    <property type="protein sequence ID" value="KAL1511644.1"/>
    <property type="molecule type" value="Genomic_DNA"/>
</dbReference>
<reference evidence="1 2" key="1">
    <citation type="journal article" date="2024" name="Science">
        <title>Giant polyketide synthase enzymes in the biosynthesis of giant marine polyether toxins.</title>
        <authorList>
            <person name="Fallon T.R."/>
            <person name="Shende V.V."/>
            <person name="Wierzbicki I.H."/>
            <person name="Pendleton A.L."/>
            <person name="Watervoot N.F."/>
            <person name="Auber R.P."/>
            <person name="Gonzalez D.J."/>
            <person name="Wisecaver J.H."/>
            <person name="Moore B.S."/>
        </authorList>
    </citation>
    <scope>NUCLEOTIDE SEQUENCE [LARGE SCALE GENOMIC DNA]</scope>
    <source>
        <strain evidence="1 2">12B1</strain>
    </source>
</reference>
<organism evidence="1 2">
    <name type="scientific">Prymnesium parvum</name>
    <name type="common">Toxic golden alga</name>
    <dbReference type="NCBI Taxonomy" id="97485"/>
    <lineage>
        <taxon>Eukaryota</taxon>
        <taxon>Haptista</taxon>
        <taxon>Haptophyta</taxon>
        <taxon>Prymnesiophyceae</taxon>
        <taxon>Prymnesiales</taxon>
        <taxon>Prymnesiaceae</taxon>
        <taxon>Prymnesium</taxon>
    </lineage>
</organism>
<evidence type="ECO:0008006" key="3">
    <source>
        <dbReference type="Google" id="ProtNLM"/>
    </source>
</evidence>
<dbReference type="AlphaFoldDB" id="A0AB34J2R2"/>
<accession>A0AB34J2R2</accession>
<protein>
    <recommendedName>
        <fullName evidence="3">Beta-galactosidase</fullName>
    </recommendedName>
</protein>
<evidence type="ECO:0000313" key="2">
    <source>
        <dbReference type="Proteomes" id="UP001515480"/>
    </source>
</evidence>
<sequence length="243" mass="26190">MLVDEWLCGAWTRDWIRRAAADGRLGAADSSVSVRYVQTPRAFVDVRTPRSPHTTEGAMAFGGVAAVEQQAGSPPLVRWHALLCFAPPCDAADGRWEAAAAGAPLPTEDEGYFERQAEAEVYLERDPAGSLEERWVRIESGGGRFLSARRGQRALLAVANDHFAVAIDGRPAEGPPVAYAAGRISAAGWRVEACLAVAGREESAASRTWREGALLTLPGGVEEWQLLEGTTMSWEELGAVFEK</sequence>
<comment type="caution">
    <text evidence="1">The sequence shown here is derived from an EMBL/GenBank/DDBJ whole genome shotgun (WGS) entry which is preliminary data.</text>
</comment>